<dbReference type="Proteomes" id="UP000235371">
    <property type="component" value="Unassembled WGS sequence"/>
</dbReference>
<evidence type="ECO:0000259" key="2">
    <source>
        <dbReference type="Pfam" id="PF22998"/>
    </source>
</evidence>
<evidence type="ECO:0000259" key="1">
    <source>
        <dbReference type="Pfam" id="PF00583"/>
    </source>
</evidence>
<dbReference type="RefSeq" id="XP_024736799.1">
    <property type="nucleotide sequence ID" value="XM_024883106.1"/>
</dbReference>
<dbReference type="PANTHER" id="PTHR34815">
    <property type="entry name" value="LYSINE ACETYLTRANSFERASE"/>
    <property type="match status" value="1"/>
</dbReference>
<dbReference type="STRING" id="1095630.A0A2J6TA47"/>
<evidence type="ECO:0008006" key="5">
    <source>
        <dbReference type="Google" id="ProtNLM"/>
    </source>
</evidence>
<dbReference type="InterPro" id="IPR055100">
    <property type="entry name" value="GNAT_LYC1-like"/>
</dbReference>
<keyword evidence="4" id="KW-1185">Reference proteome</keyword>
<dbReference type="InterPro" id="IPR016181">
    <property type="entry name" value="Acyl_CoA_acyltransferase"/>
</dbReference>
<dbReference type="OrthoDB" id="3478670at2759"/>
<dbReference type="EMBL" id="KZ613803">
    <property type="protein sequence ID" value="PMD59895.1"/>
    <property type="molecule type" value="Genomic_DNA"/>
</dbReference>
<feature type="domain" description="N-acetyltransferase" evidence="1">
    <location>
        <begin position="112"/>
        <end position="163"/>
    </location>
</feature>
<gene>
    <name evidence="3" type="ORF">K444DRAFT_629756</name>
</gene>
<dbReference type="Pfam" id="PF00583">
    <property type="entry name" value="Acetyltransf_1"/>
    <property type="match status" value="1"/>
</dbReference>
<organism evidence="3 4">
    <name type="scientific">Hyaloscypha bicolor E</name>
    <dbReference type="NCBI Taxonomy" id="1095630"/>
    <lineage>
        <taxon>Eukaryota</taxon>
        <taxon>Fungi</taxon>
        <taxon>Dikarya</taxon>
        <taxon>Ascomycota</taxon>
        <taxon>Pezizomycotina</taxon>
        <taxon>Leotiomycetes</taxon>
        <taxon>Helotiales</taxon>
        <taxon>Hyaloscyphaceae</taxon>
        <taxon>Hyaloscypha</taxon>
        <taxon>Hyaloscypha bicolor</taxon>
    </lineage>
</organism>
<dbReference type="GeneID" id="36591183"/>
<dbReference type="InterPro" id="IPR053013">
    <property type="entry name" value="LAT"/>
</dbReference>
<dbReference type="InParanoid" id="A0A2J6TA47"/>
<proteinExistence type="predicted"/>
<dbReference type="AlphaFoldDB" id="A0A2J6TA47"/>
<dbReference type="GO" id="GO:0016747">
    <property type="term" value="F:acyltransferase activity, transferring groups other than amino-acyl groups"/>
    <property type="evidence" value="ECO:0007669"/>
    <property type="project" value="InterPro"/>
</dbReference>
<name>A0A2J6TA47_9HELO</name>
<dbReference type="InterPro" id="IPR000182">
    <property type="entry name" value="GNAT_dom"/>
</dbReference>
<accession>A0A2J6TA47</accession>
<evidence type="ECO:0000313" key="3">
    <source>
        <dbReference type="EMBL" id="PMD59895.1"/>
    </source>
</evidence>
<dbReference type="FunCoup" id="A0A2J6TA47">
    <property type="interactions" value="95"/>
</dbReference>
<dbReference type="PANTHER" id="PTHR34815:SF2">
    <property type="entry name" value="N-ACETYLTRANSFERASE DOMAIN-CONTAINING PROTEIN"/>
    <property type="match status" value="1"/>
</dbReference>
<dbReference type="SUPFAM" id="SSF55729">
    <property type="entry name" value="Acyl-CoA N-acyltransferases (Nat)"/>
    <property type="match status" value="1"/>
</dbReference>
<reference evidence="3 4" key="1">
    <citation type="submission" date="2016-04" db="EMBL/GenBank/DDBJ databases">
        <title>A degradative enzymes factory behind the ericoid mycorrhizal symbiosis.</title>
        <authorList>
            <consortium name="DOE Joint Genome Institute"/>
            <person name="Martino E."/>
            <person name="Morin E."/>
            <person name="Grelet G."/>
            <person name="Kuo A."/>
            <person name="Kohler A."/>
            <person name="Daghino S."/>
            <person name="Barry K."/>
            <person name="Choi C."/>
            <person name="Cichocki N."/>
            <person name="Clum A."/>
            <person name="Copeland A."/>
            <person name="Hainaut M."/>
            <person name="Haridas S."/>
            <person name="Labutti K."/>
            <person name="Lindquist E."/>
            <person name="Lipzen A."/>
            <person name="Khouja H.-R."/>
            <person name="Murat C."/>
            <person name="Ohm R."/>
            <person name="Olson A."/>
            <person name="Spatafora J."/>
            <person name="Veneault-Fourrey C."/>
            <person name="Henrissat B."/>
            <person name="Grigoriev I."/>
            <person name="Martin F."/>
            <person name="Perotto S."/>
        </authorList>
    </citation>
    <scope>NUCLEOTIDE SEQUENCE [LARGE SCALE GENOMIC DNA]</scope>
    <source>
        <strain evidence="3 4">E</strain>
    </source>
</reference>
<feature type="domain" description="LYC1 C-terminal" evidence="2">
    <location>
        <begin position="189"/>
        <end position="390"/>
    </location>
</feature>
<dbReference type="Pfam" id="PF22998">
    <property type="entry name" value="GNAT_LYC1-like"/>
    <property type="match status" value="1"/>
</dbReference>
<dbReference type="Gene3D" id="3.40.630.30">
    <property type="match status" value="1"/>
</dbReference>
<sequence length="390" mass="44513">MSRVQWLSSELLQTFPTCSSRTPSPSELPSLFASTAPEWRGALAESQYIKQCIELVSLDSVHPPPNLMHSDWILVDNRLSVTGRKILSSCETFQKRVLIQRPERNVEEKVIYGIASVFTAPEFRRKGYARRMLLDLVEVYKKEECVGTLLFSDIGKKFYGEMGWKPLPGNSHIDFASPNSDFHVTAVVKEATPLFEADLEKLCKEDEEILRNAIDRGPGVKTRMVIVPDYKHMAWHHMREEFVIQRLWGAKAPNVKGAIAGEPGKRVWMIWTRKYDFAPDDSEAGNMLYVLRLVIENADSGGGVLAGERDDVKENLRAVIERAQKEAQEWRMSGVRLWGPSPLVRELVKEMAVSSWEWQREVEGIASLMLNEGVSEDEIEWLANERYAWC</sequence>
<dbReference type="CDD" id="cd04301">
    <property type="entry name" value="NAT_SF"/>
    <property type="match status" value="1"/>
</dbReference>
<evidence type="ECO:0000313" key="4">
    <source>
        <dbReference type="Proteomes" id="UP000235371"/>
    </source>
</evidence>
<protein>
    <recommendedName>
        <fullName evidence="5">N-acetyltransferase domain-containing protein</fullName>
    </recommendedName>
</protein>